<dbReference type="SUPFAM" id="SSF48403">
    <property type="entry name" value="Ankyrin repeat"/>
    <property type="match status" value="1"/>
</dbReference>
<feature type="compositionally biased region" description="Basic and acidic residues" evidence="1">
    <location>
        <begin position="69"/>
        <end position="91"/>
    </location>
</feature>
<reference evidence="2 3" key="1">
    <citation type="journal article" date="2021" name="Sci. Rep.">
        <title>Genome sequencing of the multicellular alga Astrephomene provides insights into convergent evolution of germ-soma differentiation.</title>
        <authorList>
            <person name="Yamashita S."/>
            <person name="Yamamoto K."/>
            <person name="Matsuzaki R."/>
            <person name="Suzuki S."/>
            <person name="Yamaguchi H."/>
            <person name="Hirooka S."/>
            <person name="Minakuchi Y."/>
            <person name="Miyagishima S."/>
            <person name="Kawachi M."/>
            <person name="Toyoda A."/>
            <person name="Nozaki H."/>
        </authorList>
    </citation>
    <scope>NUCLEOTIDE SEQUENCE [LARGE SCALE GENOMIC DNA]</scope>
    <source>
        <strain evidence="2 3">NIES-4017</strain>
    </source>
</reference>
<feature type="region of interest" description="Disordered" evidence="1">
    <location>
        <begin position="1"/>
        <end position="91"/>
    </location>
</feature>
<gene>
    <name evidence="2" type="ORF">Agub_g12458</name>
</gene>
<proteinExistence type="predicted"/>
<evidence type="ECO:0000313" key="2">
    <source>
        <dbReference type="EMBL" id="GFR50271.1"/>
    </source>
</evidence>
<dbReference type="InterPro" id="IPR036770">
    <property type="entry name" value="Ankyrin_rpt-contain_sf"/>
</dbReference>
<dbReference type="EMBL" id="BMAR01000036">
    <property type="protein sequence ID" value="GFR50271.1"/>
    <property type="molecule type" value="Genomic_DNA"/>
</dbReference>
<evidence type="ECO:0000313" key="3">
    <source>
        <dbReference type="Proteomes" id="UP001054857"/>
    </source>
</evidence>
<organism evidence="2 3">
    <name type="scientific">Astrephomene gubernaculifera</name>
    <dbReference type="NCBI Taxonomy" id="47775"/>
    <lineage>
        <taxon>Eukaryota</taxon>
        <taxon>Viridiplantae</taxon>
        <taxon>Chlorophyta</taxon>
        <taxon>core chlorophytes</taxon>
        <taxon>Chlorophyceae</taxon>
        <taxon>CS clade</taxon>
        <taxon>Chlamydomonadales</taxon>
        <taxon>Astrephomenaceae</taxon>
        <taxon>Astrephomene</taxon>
    </lineage>
</organism>
<keyword evidence="3" id="KW-1185">Reference proteome</keyword>
<sequence length="411" mass="44274">MSVSSTDSEYDAQDGYFVQPPLAESSSVRHPALAQAEAESRLQASAPVRHPAASESESSLQERLQAAEQRARAAEERALAAEAREAETRATHLSRATELEGRVSELQQKLEAAEAQRRQASARLMEQARERQVAVLQALLGASTPQEVQDPALLAHLCLQRWPHGEVVRNVLDMHRRGHITHEALVTVLQELRGRGLAIEGDKEVLKTAATYGMPGLVDVVHSLAADLNSSASCEAFKGALKLGHLNVARRMLRYGFNASADSERATEVLATAATSVRVCPEAVQFAMGEAGINAAMHGGKALNFALHQLTLLPAFIQRYEAAVLELLEAGAAECGGSEEIRATVFAKACRVGCMSAALRLLSAGFGARLTPYFKEMCVEDAREAGHKMVVEWLEREWGVSEGLAGAIVVV</sequence>
<dbReference type="Gene3D" id="1.25.40.20">
    <property type="entry name" value="Ankyrin repeat-containing domain"/>
    <property type="match status" value="1"/>
</dbReference>
<dbReference type="Proteomes" id="UP001054857">
    <property type="component" value="Unassembled WGS sequence"/>
</dbReference>
<accession>A0AAD3HRI4</accession>
<protein>
    <submittedName>
        <fullName evidence="2">Uncharacterized protein</fullName>
    </submittedName>
</protein>
<dbReference type="AlphaFoldDB" id="A0AAD3HRI4"/>
<feature type="compositionally biased region" description="Low complexity" evidence="1">
    <location>
        <begin position="53"/>
        <end position="68"/>
    </location>
</feature>
<evidence type="ECO:0000256" key="1">
    <source>
        <dbReference type="SAM" id="MobiDB-lite"/>
    </source>
</evidence>
<name>A0AAD3HRI4_9CHLO</name>
<comment type="caution">
    <text evidence="2">The sequence shown here is derived from an EMBL/GenBank/DDBJ whole genome shotgun (WGS) entry which is preliminary data.</text>
</comment>